<feature type="non-terminal residue" evidence="2">
    <location>
        <position position="1"/>
    </location>
</feature>
<dbReference type="OrthoDB" id="721070at2759"/>
<keyword evidence="3" id="KW-1185">Reference proteome</keyword>
<name>A0A5J9T3N2_9POAL</name>
<feature type="compositionally biased region" description="Acidic residues" evidence="1">
    <location>
        <begin position="43"/>
        <end position="54"/>
    </location>
</feature>
<dbReference type="EMBL" id="RWGY01000051">
    <property type="protein sequence ID" value="TVU05101.1"/>
    <property type="molecule type" value="Genomic_DNA"/>
</dbReference>
<gene>
    <name evidence="2" type="ORF">EJB05_48252</name>
</gene>
<dbReference type="Proteomes" id="UP000324897">
    <property type="component" value="Unassembled WGS sequence"/>
</dbReference>
<dbReference type="AlphaFoldDB" id="A0A5J9T3N2"/>
<organism evidence="2 3">
    <name type="scientific">Eragrostis curvula</name>
    <name type="common">weeping love grass</name>
    <dbReference type="NCBI Taxonomy" id="38414"/>
    <lineage>
        <taxon>Eukaryota</taxon>
        <taxon>Viridiplantae</taxon>
        <taxon>Streptophyta</taxon>
        <taxon>Embryophyta</taxon>
        <taxon>Tracheophyta</taxon>
        <taxon>Spermatophyta</taxon>
        <taxon>Magnoliopsida</taxon>
        <taxon>Liliopsida</taxon>
        <taxon>Poales</taxon>
        <taxon>Poaceae</taxon>
        <taxon>PACMAD clade</taxon>
        <taxon>Chloridoideae</taxon>
        <taxon>Eragrostideae</taxon>
        <taxon>Eragrostidinae</taxon>
        <taxon>Eragrostis</taxon>
    </lineage>
</organism>
<comment type="caution">
    <text evidence="2">The sequence shown here is derived from an EMBL/GenBank/DDBJ whole genome shotgun (WGS) entry which is preliminary data.</text>
</comment>
<evidence type="ECO:0000313" key="2">
    <source>
        <dbReference type="EMBL" id="TVU05101.1"/>
    </source>
</evidence>
<reference evidence="2 3" key="1">
    <citation type="journal article" date="2019" name="Sci. Rep.">
        <title>A high-quality genome of Eragrostis curvula grass provides insights into Poaceae evolution and supports new strategies to enhance forage quality.</title>
        <authorList>
            <person name="Carballo J."/>
            <person name="Santos B.A.C.M."/>
            <person name="Zappacosta D."/>
            <person name="Garbus I."/>
            <person name="Selva J.P."/>
            <person name="Gallo C.A."/>
            <person name="Diaz A."/>
            <person name="Albertini E."/>
            <person name="Caccamo M."/>
            <person name="Echenique V."/>
        </authorList>
    </citation>
    <scope>NUCLEOTIDE SEQUENCE [LARGE SCALE GENOMIC DNA]</scope>
    <source>
        <strain evidence="3">cv. Victoria</strain>
        <tissue evidence="2">Leaf</tissue>
    </source>
</reference>
<dbReference type="PANTHER" id="PTHR34484">
    <property type="entry name" value="OS02G0832600 PROTEIN"/>
    <property type="match status" value="1"/>
</dbReference>
<proteinExistence type="predicted"/>
<evidence type="ECO:0000256" key="1">
    <source>
        <dbReference type="SAM" id="MobiDB-lite"/>
    </source>
</evidence>
<accession>A0A5J9T3N2</accession>
<sequence length="74" mass="8115">MPQLSPAREVLVEMAKEVWGVVGYGSMKGLVRLRSQAAGAITGEDDSGSSESDLEEHVEVKRRLDHDLSRFAMV</sequence>
<evidence type="ECO:0000313" key="3">
    <source>
        <dbReference type="Proteomes" id="UP000324897"/>
    </source>
</evidence>
<dbReference type="Gramene" id="TVU05101">
    <property type="protein sequence ID" value="TVU05101"/>
    <property type="gene ID" value="EJB05_48252"/>
</dbReference>
<feature type="region of interest" description="Disordered" evidence="1">
    <location>
        <begin position="40"/>
        <end position="59"/>
    </location>
</feature>
<dbReference type="PANTHER" id="PTHR34484:SF1">
    <property type="entry name" value="OS09G0553700 PROTEIN"/>
    <property type="match status" value="1"/>
</dbReference>
<protein>
    <submittedName>
        <fullName evidence="2">Uncharacterized protein</fullName>
    </submittedName>
</protein>